<gene>
    <name evidence="1" type="ORF">Amon02_000508200</name>
</gene>
<name>A0ACB5T5Q3_AMBMO</name>
<sequence length="125" mass="14064">MTLSPQKSISANGSKRPSPPDSTSNSSPGSPPTKKSKKGTSTQNLSAEEKKLRHIQSEHKRREQIRSTFDKLVRIIPSLEQKESRSELVVLNKTSDYLEELRQQRQKLVEAAKSKGIDIPEELLK</sequence>
<dbReference type="Proteomes" id="UP001165064">
    <property type="component" value="Unassembled WGS sequence"/>
</dbReference>
<keyword evidence="2" id="KW-1185">Reference proteome</keyword>
<evidence type="ECO:0000313" key="1">
    <source>
        <dbReference type="EMBL" id="GME81673.1"/>
    </source>
</evidence>
<organism evidence="1 2">
    <name type="scientific">Ambrosiozyma monospora</name>
    <name type="common">Yeast</name>
    <name type="synonym">Endomycopsis monosporus</name>
    <dbReference type="NCBI Taxonomy" id="43982"/>
    <lineage>
        <taxon>Eukaryota</taxon>
        <taxon>Fungi</taxon>
        <taxon>Dikarya</taxon>
        <taxon>Ascomycota</taxon>
        <taxon>Saccharomycotina</taxon>
        <taxon>Pichiomycetes</taxon>
        <taxon>Pichiales</taxon>
        <taxon>Pichiaceae</taxon>
        <taxon>Ambrosiozyma</taxon>
    </lineage>
</organism>
<reference evidence="1" key="1">
    <citation type="submission" date="2023-04" db="EMBL/GenBank/DDBJ databases">
        <title>Ambrosiozyma monospora NBRC 10751.</title>
        <authorList>
            <person name="Ichikawa N."/>
            <person name="Sato H."/>
            <person name="Tonouchi N."/>
        </authorList>
    </citation>
    <scope>NUCLEOTIDE SEQUENCE</scope>
    <source>
        <strain evidence="1">NBRC 10751</strain>
    </source>
</reference>
<comment type="caution">
    <text evidence="1">The sequence shown here is derived from an EMBL/GenBank/DDBJ whole genome shotgun (WGS) entry which is preliminary data.</text>
</comment>
<proteinExistence type="predicted"/>
<accession>A0ACB5T5Q3</accession>
<dbReference type="EMBL" id="BSXS01003643">
    <property type="protein sequence ID" value="GME81673.1"/>
    <property type="molecule type" value="Genomic_DNA"/>
</dbReference>
<evidence type="ECO:0000313" key="2">
    <source>
        <dbReference type="Proteomes" id="UP001165064"/>
    </source>
</evidence>
<protein>
    <submittedName>
        <fullName evidence="1">Unnamed protein product</fullName>
    </submittedName>
</protein>